<dbReference type="CDD" id="cd01335">
    <property type="entry name" value="Radical_SAM"/>
    <property type="match status" value="1"/>
</dbReference>
<protein>
    <recommendedName>
        <fullName evidence="15">Threonylcarbamoyladenosine tRNA methylthiotransferase MtaB</fullName>
        <ecNumber evidence="3">2.8.4.5</ecNumber>
    </recommendedName>
    <alternativeName>
        <fullName evidence="12">tRNA-t(6)A37 methylthiotransferase</fullName>
    </alternativeName>
</protein>
<dbReference type="RefSeq" id="WP_201310518.1">
    <property type="nucleotide sequence ID" value="NZ_BLYI01000027.1"/>
</dbReference>
<dbReference type="InterPro" id="IPR006467">
    <property type="entry name" value="MiaB-like_bact"/>
</dbReference>
<organism evidence="18 19">
    <name type="scientific">Anaerostipes butyraticus</name>
    <dbReference type="NCBI Taxonomy" id="645466"/>
    <lineage>
        <taxon>Bacteria</taxon>
        <taxon>Bacillati</taxon>
        <taxon>Bacillota</taxon>
        <taxon>Clostridia</taxon>
        <taxon>Lachnospirales</taxon>
        <taxon>Lachnospiraceae</taxon>
        <taxon>Anaerostipes</taxon>
    </lineage>
</organism>
<keyword evidence="4" id="KW-0004">4Fe-4S</keyword>
<proteinExistence type="inferred from homology"/>
<dbReference type="SFLD" id="SFLDG01082">
    <property type="entry name" value="B12-binding_domain_containing"/>
    <property type="match status" value="1"/>
</dbReference>
<accession>A0A916VCL3</accession>
<dbReference type="Pfam" id="PF00919">
    <property type="entry name" value="UPF0004"/>
    <property type="match status" value="1"/>
</dbReference>
<keyword evidence="5" id="KW-0963">Cytoplasm</keyword>
<dbReference type="EMBL" id="BLYI01000027">
    <property type="protein sequence ID" value="GFO84801.1"/>
    <property type="molecule type" value="Genomic_DNA"/>
</dbReference>
<keyword evidence="7" id="KW-0949">S-adenosyl-L-methionine</keyword>
<comment type="catalytic activity">
    <reaction evidence="13">
        <text>N(6)-L-threonylcarbamoyladenosine(37) in tRNA + (sulfur carrier)-SH + AH2 + 2 S-adenosyl-L-methionine = 2-methylsulfanyl-N(6)-L-threonylcarbamoyladenosine(37) in tRNA + (sulfur carrier)-H + 5'-deoxyadenosine + L-methionine + A + S-adenosyl-L-homocysteine + 2 H(+)</text>
        <dbReference type="Rhea" id="RHEA:37075"/>
        <dbReference type="Rhea" id="RHEA-COMP:10163"/>
        <dbReference type="Rhea" id="RHEA-COMP:11092"/>
        <dbReference type="Rhea" id="RHEA-COMP:14737"/>
        <dbReference type="Rhea" id="RHEA-COMP:14739"/>
        <dbReference type="ChEBI" id="CHEBI:13193"/>
        <dbReference type="ChEBI" id="CHEBI:15378"/>
        <dbReference type="ChEBI" id="CHEBI:17319"/>
        <dbReference type="ChEBI" id="CHEBI:17499"/>
        <dbReference type="ChEBI" id="CHEBI:29917"/>
        <dbReference type="ChEBI" id="CHEBI:57844"/>
        <dbReference type="ChEBI" id="CHEBI:57856"/>
        <dbReference type="ChEBI" id="CHEBI:59789"/>
        <dbReference type="ChEBI" id="CHEBI:64428"/>
        <dbReference type="ChEBI" id="CHEBI:74418"/>
        <dbReference type="ChEBI" id="CHEBI:74420"/>
        <dbReference type="EC" id="2.8.4.5"/>
    </reaction>
</comment>
<dbReference type="SFLD" id="SFLDS00029">
    <property type="entry name" value="Radical_SAM"/>
    <property type="match status" value="1"/>
</dbReference>
<dbReference type="GO" id="GO:0035598">
    <property type="term" value="F:tRNA (N(6)-L-threonylcarbamoyladenosine(37)-C(2))-methylthiotransferase activity"/>
    <property type="evidence" value="ECO:0007669"/>
    <property type="project" value="UniProtKB-EC"/>
</dbReference>
<feature type="domain" description="Radical SAM core" evidence="17">
    <location>
        <begin position="143"/>
        <end position="374"/>
    </location>
</feature>
<dbReference type="InterPro" id="IPR007197">
    <property type="entry name" value="rSAM"/>
</dbReference>
<keyword evidence="9" id="KW-0479">Metal-binding</keyword>
<evidence type="ECO:0000313" key="19">
    <source>
        <dbReference type="Proteomes" id="UP000613208"/>
    </source>
</evidence>
<dbReference type="InterPro" id="IPR058240">
    <property type="entry name" value="rSAM_sf"/>
</dbReference>
<comment type="similarity">
    <text evidence="14">Belongs to the methylthiotransferase family. MtaB subfamily.</text>
</comment>
<dbReference type="GO" id="GO:0051539">
    <property type="term" value="F:4 iron, 4 sulfur cluster binding"/>
    <property type="evidence" value="ECO:0007669"/>
    <property type="project" value="UniProtKB-KW"/>
</dbReference>
<keyword evidence="19" id="KW-1185">Reference proteome</keyword>
<evidence type="ECO:0000256" key="14">
    <source>
        <dbReference type="ARBA" id="ARBA00061574"/>
    </source>
</evidence>
<dbReference type="NCBIfam" id="TIGR00089">
    <property type="entry name" value="MiaB/RimO family radical SAM methylthiotransferase"/>
    <property type="match status" value="1"/>
</dbReference>
<dbReference type="SFLD" id="SFLDF00295">
    <property type="entry name" value="threonylcarbamoyladenosine_tRN"/>
    <property type="match status" value="1"/>
</dbReference>
<dbReference type="SMART" id="SM00729">
    <property type="entry name" value="Elp3"/>
    <property type="match status" value="1"/>
</dbReference>
<evidence type="ECO:0000256" key="1">
    <source>
        <dbReference type="ARBA" id="ARBA00001966"/>
    </source>
</evidence>
<gene>
    <name evidence="18" type="ORF">ANBU17_11480</name>
</gene>
<dbReference type="SUPFAM" id="SSF102114">
    <property type="entry name" value="Radical SAM enzymes"/>
    <property type="match status" value="1"/>
</dbReference>
<evidence type="ECO:0000256" key="9">
    <source>
        <dbReference type="ARBA" id="ARBA00022723"/>
    </source>
</evidence>
<evidence type="ECO:0000256" key="11">
    <source>
        <dbReference type="ARBA" id="ARBA00023014"/>
    </source>
</evidence>
<comment type="cofactor">
    <cofactor evidence="1">
        <name>[4Fe-4S] cluster</name>
        <dbReference type="ChEBI" id="CHEBI:49883"/>
    </cofactor>
</comment>
<sequence>MDIHGKKAAIVTLGCKVNQYETDAMRSMLENAGVIITDAGDEPDIYIVNTCSVTNMAERKSRQMLHRAKRKNPNVIVVAVGCYAQVGKEELAADGHIDLIIGNNKKKDLIKILEDYEPEGVPEAEVLDIASDRSFENLCVDHLETHTRAYIKVQDGCNQFCSYCIIPYARGRVRSRQKEDVLKEIRNLAEKGCREFVITGIHVTSYGTDLGDIRLIDLLEEISQIEGVERIRLGSLEPGFITEDVLGRLSRLKNFCPHFHLSLQSGCDTVLARMNRKYTTEDIREKCRMIRTFFDTPALTTDIIVGFPGETEEEFETTRRFLEEIQLYEMHIFKYSVRKGTKAAVMDHQVPDQIKAERSDILLAMAARNKKAFEEAQLGREKEVLMEEELRGRKNWYVGHTREYIRTAAYSETPVDHQIVKVQLKTVSEDGYVEGTLAAQKKKC</sequence>
<dbReference type="FunFam" id="3.80.30.20:FF:000001">
    <property type="entry name" value="tRNA-2-methylthio-N(6)-dimethylallyladenosine synthase 2"/>
    <property type="match status" value="1"/>
</dbReference>
<dbReference type="PROSITE" id="PS51918">
    <property type="entry name" value="RADICAL_SAM"/>
    <property type="match status" value="1"/>
</dbReference>
<keyword evidence="10" id="KW-0408">Iron</keyword>
<evidence type="ECO:0000256" key="10">
    <source>
        <dbReference type="ARBA" id="ARBA00023004"/>
    </source>
</evidence>
<evidence type="ECO:0000256" key="6">
    <source>
        <dbReference type="ARBA" id="ARBA00022679"/>
    </source>
</evidence>
<dbReference type="NCBIfam" id="TIGR01579">
    <property type="entry name" value="MiaB-like-C"/>
    <property type="match status" value="1"/>
</dbReference>
<evidence type="ECO:0000313" key="18">
    <source>
        <dbReference type="EMBL" id="GFO84801.1"/>
    </source>
</evidence>
<evidence type="ECO:0000256" key="7">
    <source>
        <dbReference type="ARBA" id="ARBA00022691"/>
    </source>
</evidence>
<dbReference type="GO" id="GO:0035597">
    <property type="term" value="F:tRNA-2-methylthio-N(6)-dimethylallyladenosine(37) synthase activity"/>
    <property type="evidence" value="ECO:0007669"/>
    <property type="project" value="TreeGrafter"/>
</dbReference>
<dbReference type="Gene3D" id="3.80.30.20">
    <property type="entry name" value="tm_1862 like domain"/>
    <property type="match status" value="1"/>
</dbReference>
<dbReference type="SFLD" id="SFLDG01061">
    <property type="entry name" value="methylthiotransferase"/>
    <property type="match status" value="1"/>
</dbReference>
<keyword evidence="11" id="KW-0411">Iron-sulfur</keyword>
<evidence type="ECO:0000256" key="13">
    <source>
        <dbReference type="ARBA" id="ARBA00051661"/>
    </source>
</evidence>
<dbReference type="InterPro" id="IPR005839">
    <property type="entry name" value="Methylthiotransferase"/>
</dbReference>
<keyword evidence="8" id="KW-0819">tRNA processing</keyword>
<evidence type="ECO:0000256" key="3">
    <source>
        <dbReference type="ARBA" id="ARBA00013273"/>
    </source>
</evidence>
<dbReference type="Gene3D" id="3.40.50.12160">
    <property type="entry name" value="Methylthiotransferase, N-terminal domain"/>
    <property type="match status" value="1"/>
</dbReference>
<dbReference type="GO" id="GO:0005829">
    <property type="term" value="C:cytosol"/>
    <property type="evidence" value="ECO:0007669"/>
    <property type="project" value="TreeGrafter"/>
</dbReference>
<dbReference type="InterPro" id="IPR034557">
    <property type="entry name" value="ThrcA_tRNA_MEthiotransferase"/>
</dbReference>
<dbReference type="PANTHER" id="PTHR43020">
    <property type="entry name" value="CDK5 REGULATORY SUBUNIT-ASSOCIATED PROTEIN 1"/>
    <property type="match status" value="1"/>
</dbReference>
<evidence type="ECO:0000256" key="12">
    <source>
        <dbReference type="ARBA" id="ARBA00031213"/>
    </source>
</evidence>
<keyword evidence="6" id="KW-0808">Transferase</keyword>
<name>A0A916VCL3_9FIRM</name>
<feature type="domain" description="MTTase N-terminal" evidence="16">
    <location>
        <begin position="6"/>
        <end position="118"/>
    </location>
</feature>
<evidence type="ECO:0000259" key="17">
    <source>
        <dbReference type="PROSITE" id="PS51918"/>
    </source>
</evidence>
<dbReference type="FunFam" id="3.40.50.12160:FF:000004">
    <property type="entry name" value="Threonylcarbamoyladenosine tRNA methylthiotransferase MtaB"/>
    <property type="match status" value="1"/>
</dbReference>
<evidence type="ECO:0000259" key="16">
    <source>
        <dbReference type="PROSITE" id="PS51449"/>
    </source>
</evidence>
<comment type="caution">
    <text evidence="18">The sequence shown here is derived from an EMBL/GenBank/DDBJ whole genome shotgun (WGS) entry which is preliminary data.</text>
</comment>
<evidence type="ECO:0000256" key="15">
    <source>
        <dbReference type="ARBA" id="ARBA00069898"/>
    </source>
</evidence>
<dbReference type="PROSITE" id="PS51449">
    <property type="entry name" value="MTTASE_N"/>
    <property type="match status" value="1"/>
</dbReference>
<reference evidence="18" key="1">
    <citation type="submission" date="2020-06" db="EMBL/GenBank/DDBJ databases">
        <title>Characterization of fructooligosaccharide metabolism and fructooligosaccharide-degrading enzymes in human commensal butyrate producers.</title>
        <authorList>
            <person name="Tanno H."/>
            <person name="Fujii T."/>
            <person name="Hirano K."/>
            <person name="Maeno S."/>
            <person name="Tonozuka T."/>
            <person name="Sakamoto M."/>
            <person name="Ohkuma M."/>
            <person name="Tochio T."/>
            <person name="Endo A."/>
        </authorList>
    </citation>
    <scope>NUCLEOTIDE SEQUENCE</scope>
    <source>
        <strain evidence="18">JCM 17466</strain>
    </source>
</reference>
<dbReference type="InterPro" id="IPR023404">
    <property type="entry name" value="rSAM_horseshoe"/>
</dbReference>
<dbReference type="PANTHER" id="PTHR43020:SF2">
    <property type="entry name" value="MITOCHONDRIAL TRNA METHYLTHIOTRANSFERASE CDK5RAP1"/>
    <property type="match status" value="1"/>
</dbReference>
<dbReference type="GO" id="GO:0046872">
    <property type="term" value="F:metal ion binding"/>
    <property type="evidence" value="ECO:0007669"/>
    <property type="project" value="UniProtKB-KW"/>
</dbReference>
<evidence type="ECO:0000256" key="8">
    <source>
        <dbReference type="ARBA" id="ARBA00022694"/>
    </source>
</evidence>
<dbReference type="AlphaFoldDB" id="A0A916VCL3"/>
<dbReference type="Proteomes" id="UP000613208">
    <property type="component" value="Unassembled WGS sequence"/>
</dbReference>
<evidence type="ECO:0000256" key="2">
    <source>
        <dbReference type="ARBA" id="ARBA00002399"/>
    </source>
</evidence>
<dbReference type="Pfam" id="PF04055">
    <property type="entry name" value="Radical_SAM"/>
    <property type="match status" value="1"/>
</dbReference>
<dbReference type="InterPro" id="IPR038135">
    <property type="entry name" value="Methylthiotransferase_N_sf"/>
</dbReference>
<dbReference type="PROSITE" id="PS01278">
    <property type="entry name" value="MTTASE_RADICAL"/>
    <property type="match status" value="1"/>
</dbReference>
<comment type="function">
    <text evidence="2">Catalyzes the methylthiolation of N6-threonylcarbamoyladenosine (t(6)A), leading to the formation of 2-methylthio-N6-threonylcarbamoyladenosine (ms(2)t(6)A) at position 37 in tRNAs that read codons beginning with adenine.</text>
</comment>
<dbReference type="InterPro" id="IPR013848">
    <property type="entry name" value="Methylthiotransferase_N"/>
</dbReference>
<dbReference type="InterPro" id="IPR020612">
    <property type="entry name" value="Methylthiotransferase_CS"/>
</dbReference>
<evidence type="ECO:0000256" key="5">
    <source>
        <dbReference type="ARBA" id="ARBA00022490"/>
    </source>
</evidence>
<dbReference type="EC" id="2.8.4.5" evidence="3"/>
<evidence type="ECO:0000256" key="4">
    <source>
        <dbReference type="ARBA" id="ARBA00022485"/>
    </source>
</evidence>
<dbReference type="InterPro" id="IPR006638">
    <property type="entry name" value="Elp3/MiaA/NifB-like_rSAM"/>
</dbReference>